<evidence type="ECO:0000256" key="2">
    <source>
        <dbReference type="ARBA" id="ARBA00004358"/>
    </source>
</evidence>
<evidence type="ECO:0000256" key="11">
    <source>
        <dbReference type="ARBA" id="ARBA00023128"/>
    </source>
</evidence>
<accession>A0ABX6EQD2</accession>
<evidence type="ECO:0000256" key="16">
    <source>
        <dbReference type="SAM" id="Phobius"/>
    </source>
</evidence>
<feature type="compositionally biased region" description="Basic and acidic residues" evidence="15">
    <location>
        <begin position="187"/>
        <end position="198"/>
    </location>
</feature>
<dbReference type="InterPro" id="IPR044865">
    <property type="entry name" value="MRH_dom"/>
</dbReference>
<keyword evidence="11" id="KW-0496">Mitochondrion</keyword>
<evidence type="ECO:0000256" key="7">
    <source>
        <dbReference type="ARBA" id="ARBA00022729"/>
    </source>
</evidence>
<feature type="signal peptide" evidence="17">
    <location>
        <begin position="1"/>
        <end position="21"/>
    </location>
</feature>
<evidence type="ECO:0000256" key="6">
    <source>
        <dbReference type="ARBA" id="ARBA00022692"/>
    </source>
</evidence>
<evidence type="ECO:0000256" key="13">
    <source>
        <dbReference type="ARBA" id="ARBA00023157"/>
    </source>
</evidence>
<keyword evidence="10" id="KW-0333">Golgi apparatus</keyword>
<reference evidence="19 20" key="1">
    <citation type="submission" date="2016-03" db="EMBL/GenBank/DDBJ databases">
        <title>How can Kluyveromyces marxianus grow so fast - potential evolutionary course in Saccharomyces Complex revealed by comparative genomics.</title>
        <authorList>
            <person name="Mo W."/>
            <person name="Lu W."/>
            <person name="Yang X."/>
            <person name="Qi J."/>
            <person name="Lv H."/>
        </authorList>
    </citation>
    <scope>NUCLEOTIDE SEQUENCE [LARGE SCALE GENOMIC DNA]</scope>
    <source>
        <strain evidence="19 20">FIM1</strain>
    </source>
</reference>
<evidence type="ECO:0000259" key="18">
    <source>
        <dbReference type="PROSITE" id="PS51914"/>
    </source>
</evidence>
<keyword evidence="20" id="KW-1185">Reference proteome</keyword>
<keyword evidence="8 16" id="KW-1133">Transmembrane helix</keyword>
<sequence length="279" mass="30130">MKSVLGVPLSLLLLLLPLASGLECSKHDILNKYRVSEVAAHGTVAQDTPPSETKENWWLSICDENRSKAKDSKPEQCKDDDTLCGVTSVSLPGKEPLVTRIMDFSGSLASEVKETAEALSIKLSGASWGSHNLNAEIYLECEESGDGSLKESSWNDDKTVKLVFSGPFGCLKKGDNGNGGDGNSGDEPEKPPADEKPKGGAGLGSWLVWLFMYAIIFAFVYLVVTSYMSTRNGSFHDFREEFIDRSKTFATNLPQFAKEVAGKIVNTGSSSQRGGYSAV</sequence>
<evidence type="ECO:0000256" key="3">
    <source>
        <dbReference type="ARBA" id="ARBA00004614"/>
    </source>
</evidence>
<keyword evidence="9" id="KW-0072">Autophagy</keyword>
<comment type="similarity">
    <text evidence="4">Belongs to the ATG27 family.</text>
</comment>
<evidence type="ECO:0000256" key="9">
    <source>
        <dbReference type="ARBA" id="ARBA00023006"/>
    </source>
</evidence>
<dbReference type="Proteomes" id="UP000422736">
    <property type="component" value="Chromosome 1"/>
</dbReference>
<keyword evidence="7 17" id="KW-0732">Signal</keyword>
<dbReference type="EMBL" id="CP015054">
    <property type="protein sequence ID" value="QGN13846.1"/>
    <property type="molecule type" value="Genomic_DNA"/>
</dbReference>
<feature type="chain" id="PRO_5045147472" description="Autophagy-related protein 27" evidence="17">
    <location>
        <begin position="22"/>
        <end position="279"/>
    </location>
</feature>
<keyword evidence="13" id="KW-1015">Disulfide bond</keyword>
<name>A0ABX6EQD2_KLUMA</name>
<reference evidence="19 20" key="2">
    <citation type="submission" date="2019-11" db="EMBL/GenBank/DDBJ databases">
        <authorList>
            <person name="Lu H."/>
        </authorList>
    </citation>
    <scope>NUCLEOTIDE SEQUENCE [LARGE SCALE GENOMIC DNA]</scope>
    <source>
        <strain evidence="19 20">FIM1</strain>
    </source>
</reference>
<evidence type="ECO:0000313" key="19">
    <source>
        <dbReference type="EMBL" id="QGN13846.1"/>
    </source>
</evidence>
<evidence type="ECO:0000256" key="4">
    <source>
        <dbReference type="ARBA" id="ARBA00005363"/>
    </source>
</evidence>
<evidence type="ECO:0000256" key="10">
    <source>
        <dbReference type="ARBA" id="ARBA00023034"/>
    </source>
</evidence>
<evidence type="ECO:0000256" key="14">
    <source>
        <dbReference type="ARBA" id="ARBA00023329"/>
    </source>
</evidence>
<comment type="subcellular location">
    <subcellularLocation>
        <location evidence="2">Cytoplasmic vesicle membrane</location>
        <topology evidence="2">Single-pass type I membrane protein</topology>
    </subcellularLocation>
    <subcellularLocation>
        <location evidence="3">Golgi apparatus membrane</location>
        <topology evidence="3">Single-pass type I membrane protein</topology>
    </subcellularLocation>
    <subcellularLocation>
        <location evidence="1">Mitochondrion membrane</location>
        <topology evidence="1">Single-pass membrane protein</topology>
    </subcellularLocation>
</comment>
<feature type="region of interest" description="Disordered" evidence="15">
    <location>
        <begin position="173"/>
        <end position="198"/>
    </location>
</feature>
<feature type="domain" description="MRH" evidence="18">
    <location>
        <begin position="22"/>
        <end position="172"/>
    </location>
</feature>
<feature type="transmembrane region" description="Helical" evidence="16">
    <location>
        <begin position="206"/>
        <end position="224"/>
    </location>
</feature>
<evidence type="ECO:0000256" key="8">
    <source>
        <dbReference type="ARBA" id="ARBA00022989"/>
    </source>
</evidence>
<evidence type="ECO:0000256" key="15">
    <source>
        <dbReference type="SAM" id="MobiDB-lite"/>
    </source>
</evidence>
<organism evidence="19 20">
    <name type="scientific">Kluyveromyces marxianus</name>
    <name type="common">Yeast</name>
    <name type="synonym">Candida kefyr</name>
    <dbReference type="NCBI Taxonomy" id="4911"/>
    <lineage>
        <taxon>Eukaryota</taxon>
        <taxon>Fungi</taxon>
        <taxon>Dikarya</taxon>
        <taxon>Ascomycota</taxon>
        <taxon>Saccharomycotina</taxon>
        <taxon>Saccharomycetes</taxon>
        <taxon>Saccharomycetales</taxon>
        <taxon>Saccharomycetaceae</taxon>
        <taxon>Kluyveromyces</taxon>
    </lineage>
</organism>
<evidence type="ECO:0000256" key="5">
    <source>
        <dbReference type="ARBA" id="ARBA00013776"/>
    </source>
</evidence>
<keyword evidence="6 16" id="KW-0812">Transmembrane</keyword>
<evidence type="ECO:0000313" key="20">
    <source>
        <dbReference type="Proteomes" id="UP000422736"/>
    </source>
</evidence>
<gene>
    <name evidence="19" type="primary">ATG27</name>
    <name evidence="19" type="ORF">FIM1_492</name>
</gene>
<proteinExistence type="inferred from homology"/>
<dbReference type="InterPro" id="IPR018939">
    <property type="entry name" value="Autophagy-rel_prot_27"/>
</dbReference>
<protein>
    <recommendedName>
        <fullName evidence="5">Autophagy-related protein 27</fullName>
    </recommendedName>
</protein>
<keyword evidence="14" id="KW-0968">Cytoplasmic vesicle</keyword>
<evidence type="ECO:0000256" key="17">
    <source>
        <dbReference type="SAM" id="SignalP"/>
    </source>
</evidence>
<dbReference type="PROSITE" id="PS51914">
    <property type="entry name" value="MRH"/>
    <property type="match status" value="1"/>
</dbReference>
<dbReference type="Pfam" id="PF09451">
    <property type="entry name" value="ATG27"/>
    <property type="match status" value="1"/>
</dbReference>
<keyword evidence="12 16" id="KW-0472">Membrane</keyword>
<evidence type="ECO:0000256" key="1">
    <source>
        <dbReference type="ARBA" id="ARBA00004304"/>
    </source>
</evidence>
<evidence type="ECO:0000256" key="12">
    <source>
        <dbReference type="ARBA" id="ARBA00023136"/>
    </source>
</evidence>